<proteinExistence type="predicted"/>
<sequence>MAKHTIKTNVRRPYYEVIDGLGRLKDAIADDPVMRADDMLRVRLRSARIAADELGAHLTYHHARRRNRRKNLSMAKYKKEMTMPQDSYNLAESLAVSWVNGNRDVVIEKLASLSGIVAAAVSVRIVLILLPEHEVPLDLAHFTSRLECEAHKN</sequence>
<organism evidence="1">
    <name type="scientific">marine sediment metagenome</name>
    <dbReference type="NCBI Taxonomy" id="412755"/>
    <lineage>
        <taxon>unclassified sequences</taxon>
        <taxon>metagenomes</taxon>
        <taxon>ecological metagenomes</taxon>
    </lineage>
</organism>
<dbReference type="AlphaFoldDB" id="A0A0F9N5A3"/>
<accession>A0A0F9N5A3</accession>
<reference evidence="1" key="1">
    <citation type="journal article" date="2015" name="Nature">
        <title>Complex archaea that bridge the gap between prokaryotes and eukaryotes.</title>
        <authorList>
            <person name="Spang A."/>
            <person name="Saw J.H."/>
            <person name="Jorgensen S.L."/>
            <person name="Zaremba-Niedzwiedzka K."/>
            <person name="Martijn J."/>
            <person name="Lind A.E."/>
            <person name="van Eijk R."/>
            <person name="Schleper C."/>
            <person name="Guy L."/>
            <person name="Ettema T.J."/>
        </authorList>
    </citation>
    <scope>NUCLEOTIDE SEQUENCE</scope>
</reference>
<name>A0A0F9N5A3_9ZZZZ</name>
<comment type="caution">
    <text evidence="1">The sequence shown here is derived from an EMBL/GenBank/DDBJ whole genome shotgun (WGS) entry which is preliminary data.</text>
</comment>
<gene>
    <name evidence="1" type="ORF">LCGC14_1377860</name>
</gene>
<protein>
    <submittedName>
        <fullName evidence="1">Uncharacterized protein</fullName>
    </submittedName>
</protein>
<evidence type="ECO:0000313" key="1">
    <source>
        <dbReference type="EMBL" id="KKM76662.1"/>
    </source>
</evidence>
<dbReference type="EMBL" id="LAZR01008769">
    <property type="protein sequence ID" value="KKM76662.1"/>
    <property type="molecule type" value="Genomic_DNA"/>
</dbReference>